<dbReference type="InterPro" id="IPR036392">
    <property type="entry name" value="PLAT/LH2_dom_sf"/>
</dbReference>
<comment type="caution">
    <text evidence="5">The sequence shown here is derived from an EMBL/GenBank/DDBJ whole genome shotgun (WGS) entry which is preliminary data.</text>
</comment>
<dbReference type="InterPro" id="IPR000434">
    <property type="entry name" value="PC1"/>
</dbReference>
<evidence type="ECO:0000256" key="1">
    <source>
        <dbReference type="ARBA" id="ARBA00007200"/>
    </source>
</evidence>
<dbReference type="GO" id="GO:0050982">
    <property type="term" value="P:detection of mechanical stimulus"/>
    <property type="evidence" value="ECO:0007669"/>
    <property type="project" value="TreeGrafter"/>
</dbReference>
<keyword evidence="6" id="KW-1185">Reference proteome</keyword>
<comment type="caution">
    <text evidence="2">Lacks conserved residue(s) required for the propagation of feature annotation.</text>
</comment>
<dbReference type="InterPro" id="IPR042060">
    <property type="entry name" value="PLAT_polycystin1"/>
</dbReference>
<evidence type="ECO:0000256" key="3">
    <source>
        <dbReference type="SAM" id="Phobius"/>
    </source>
</evidence>
<comment type="similarity">
    <text evidence="1">Belongs to the polycystin family.</text>
</comment>
<dbReference type="PRINTS" id="PR00500">
    <property type="entry name" value="POLYCYSTIN1"/>
</dbReference>
<keyword evidence="3" id="KW-0472">Membrane</keyword>
<dbReference type="InterPro" id="IPR051223">
    <property type="entry name" value="Polycystin"/>
</dbReference>
<accession>A0A9W9ZM82</accession>
<protein>
    <recommendedName>
        <fullName evidence="4">PLAT domain-containing protein</fullName>
    </recommendedName>
</protein>
<dbReference type="SUPFAM" id="SSF49723">
    <property type="entry name" value="Lipase/lipooxygenase domain (PLAT/LH2 domain)"/>
    <property type="match status" value="1"/>
</dbReference>
<dbReference type="Proteomes" id="UP001163046">
    <property type="component" value="Unassembled WGS sequence"/>
</dbReference>
<feature type="transmembrane region" description="Helical" evidence="3">
    <location>
        <begin position="250"/>
        <end position="271"/>
    </location>
</feature>
<dbReference type="SMART" id="SM00308">
    <property type="entry name" value="LH2"/>
    <property type="match status" value="1"/>
</dbReference>
<evidence type="ECO:0000313" key="6">
    <source>
        <dbReference type="Proteomes" id="UP001163046"/>
    </source>
</evidence>
<dbReference type="OrthoDB" id="5985852at2759"/>
<dbReference type="PANTHER" id="PTHR10877">
    <property type="entry name" value="POLYCYSTIN FAMILY MEMBER"/>
    <property type="match status" value="1"/>
</dbReference>
<dbReference type="CDD" id="cd01752">
    <property type="entry name" value="PLAT_polycystin"/>
    <property type="match status" value="1"/>
</dbReference>
<evidence type="ECO:0000256" key="2">
    <source>
        <dbReference type="PROSITE-ProRule" id="PRU00152"/>
    </source>
</evidence>
<dbReference type="EMBL" id="MU825899">
    <property type="protein sequence ID" value="KAJ7383438.1"/>
    <property type="molecule type" value="Genomic_DNA"/>
</dbReference>
<feature type="transmembrane region" description="Helical" evidence="3">
    <location>
        <begin position="205"/>
        <end position="225"/>
    </location>
</feature>
<gene>
    <name evidence="5" type="ORF">OS493_028114</name>
</gene>
<dbReference type="PANTHER" id="PTHR10877:SF150">
    <property type="entry name" value="REJ DOMAIN-CONTAINING PROTEIN"/>
    <property type="match status" value="1"/>
</dbReference>
<proteinExistence type="inferred from homology"/>
<dbReference type="InterPro" id="IPR001024">
    <property type="entry name" value="PLAT/LH2_dom"/>
</dbReference>
<keyword evidence="3" id="KW-1133">Transmembrane helix</keyword>
<dbReference type="Pfam" id="PF01477">
    <property type="entry name" value="PLAT"/>
    <property type="match status" value="1"/>
</dbReference>
<evidence type="ECO:0000259" key="4">
    <source>
        <dbReference type="PROSITE" id="PS50095"/>
    </source>
</evidence>
<reference evidence="5" key="1">
    <citation type="submission" date="2023-01" db="EMBL/GenBank/DDBJ databases">
        <title>Genome assembly of the deep-sea coral Lophelia pertusa.</title>
        <authorList>
            <person name="Herrera S."/>
            <person name="Cordes E."/>
        </authorList>
    </citation>
    <scope>NUCLEOTIDE SEQUENCE</scope>
    <source>
        <strain evidence="5">USNM1676648</strain>
        <tissue evidence="5">Polyp</tissue>
    </source>
</reference>
<sequence>MVLSVVLAILGIYLLLLIWARRRDIRNAKKAETIPLEENEPSHRYKYEVLVLTGMRKGAGTSADVCCDLIGLDGESGPRPLWDSSQVRFQRSGMDSFLLTTAKHLGDITFLKIWHNNSGSSPSWYLKQVIIRDLKTDCVFVFMCNRWLAVEFDDGEVLRTLPSARQDDLKSFNHLFQNLTQKDITDSHLWFSVFMRPQMSNFTTAQRLSCCLALLYCTMLANAIFYELDGVSDPSITFNVGPISVSPRQVYIGVISSLIIFPVNIAIVWLFRNIGTKVPNEKNNVPQAHNPKTKKRAQVYKGDFKDIVQWYRSQDQEEELHSEGLESITVGLPPVETVGTEKRLPNG</sequence>
<evidence type="ECO:0000313" key="5">
    <source>
        <dbReference type="EMBL" id="KAJ7383438.1"/>
    </source>
</evidence>
<name>A0A9W9ZM82_9CNID</name>
<feature type="domain" description="PLAT" evidence="4">
    <location>
        <begin position="45"/>
        <end position="162"/>
    </location>
</feature>
<dbReference type="PROSITE" id="PS50095">
    <property type="entry name" value="PLAT"/>
    <property type="match status" value="1"/>
</dbReference>
<dbReference type="AlphaFoldDB" id="A0A9W9ZM82"/>
<dbReference type="Gene3D" id="2.60.60.20">
    <property type="entry name" value="PLAT/LH2 domain"/>
    <property type="match status" value="1"/>
</dbReference>
<feature type="transmembrane region" description="Helical" evidence="3">
    <location>
        <begin position="6"/>
        <end position="22"/>
    </location>
</feature>
<dbReference type="FunFam" id="2.60.60.20:FF:000008">
    <property type="entry name" value="Polycystic kidney disease 1-like 2, isoform CRA_a"/>
    <property type="match status" value="1"/>
</dbReference>
<keyword evidence="3" id="KW-0812">Transmembrane</keyword>
<dbReference type="GO" id="GO:0016020">
    <property type="term" value="C:membrane"/>
    <property type="evidence" value="ECO:0007669"/>
    <property type="project" value="InterPro"/>
</dbReference>
<organism evidence="5 6">
    <name type="scientific">Desmophyllum pertusum</name>
    <dbReference type="NCBI Taxonomy" id="174260"/>
    <lineage>
        <taxon>Eukaryota</taxon>
        <taxon>Metazoa</taxon>
        <taxon>Cnidaria</taxon>
        <taxon>Anthozoa</taxon>
        <taxon>Hexacorallia</taxon>
        <taxon>Scleractinia</taxon>
        <taxon>Caryophylliina</taxon>
        <taxon>Caryophylliidae</taxon>
        <taxon>Desmophyllum</taxon>
    </lineage>
</organism>
<dbReference type="GO" id="GO:0005262">
    <property type="term" value="F:calcium channel activity"/>
    <property type="evidence" value="ECO:0007669"/>
    <property type="project" value="TreeGrafter"/>
</dbReference>